<evidence type="ECO:0000313" key="2">
    <source>
        <dbReference type="EMBL" id="RDB22278.1"/>
    </source>
</evidence>
<evidence type="ECO:0000313" key="3">
    <source>
        <dbReference type="Proteomes" id="UP000076154"/>
    </source>
</evidence>
<name>A0A369JKA1_HYPMA</name>
<sequence>MRVSSILSLCAAPAIVSALTLNAPSNLVTGQLTNITWVSGPRDWPRWTLFLMGPGIWDLRQIVAEDVDPSIEYITTTFPVTKVTPGEELRVVAVNVTNVDWVLANSPFFKLTTA</sequence>
<organism evidence="2 3">
    <name type="scientific">Hypsizygus marmoreus</name>
    <name type="common">White beech mushroom</name>
    <name type="synonym">Agaricus marmoreus</name>
    <dbReference type="NCBI Taxonomy" id="39966"/>
    <lineage>
        <taxon>Eukaryota</taxon>
        <taxon>Fungi</taxon>
        <taxon>Dikarya</taxon>
        <taxon>Basidiomycota</taxon>
        <taxon>Agaricomycotina</taxon>
        <taxon>Agaricomycetes</taxon>
        <taxon>Agaricomycetidae</taxon>
        <taxon>Agaricales</taxon>
        <taxon>Tricholomatineae</taxon>
        <taxon>Lyophyllaceae</taxon>
        <taxon>Hypsizygus</taxon>
    </lineage>
</organism>
<gene>
    <name evidence="2" type="ORF">Hypma_010694</name>
</gene>
<reference evidence="2" key="1">
    <citation type="submission" date="2018-04" db="EMBL/GenBank/DDBJ databases">
        <title>Whole genome sequencing of Hypsizygus marmoreus.</title>
        <authorList>
            <person name="Choi I.-G."/>
            <person name="Min B."/>
            <person name="Kim J.-G."/>
            <person name="Kim S."/>
            <person name="Oh Y.-L."/>
            <person name="Kong W.-S."/>
            <person name="Park H."/>
            <person name="Jeong J."/>
            <person name="Song E.-S."/>
        </authorList>
    </citation>
    <scope>NUCLEOTIDE SEQUENCE [LARGE SCALE GENOMIC DNA]</scope>
    <source>
        <strain evidence="2">51987-8</strain>
    </source>
</reference>
<keyword evidence="1" id="KW-0732">Signal</keyword>
<proteinExistence type="predicted"/>
<dbReference type="EMBL" id="LUEZ02000052">
    <property type="protein sequence ID" value="RDB22278.1"/>
    <property type="molecule type" value="Genomic_DNA"/>
</dbReference>
<protein>
    <recommendedName>
        <fullName evidence="4">Plastocyanin-like domain-containing protein</fullName>
    </recommendedName>
</protein>
<accession>A0A369JKA1</accession>
<dbReference type="Proteomes" id="UP000076154">
    <property type="component" value="Unassembled WGS sequence"/>
</dbReference>
<dbReference type="InParanoid" id="A0A369JKA1"/>
<feature type="chain" id="PRO_5016612062" description="Plastocyanin-like domain-containing protein" evidence="1">
    <location>
        <begin position="19"/>
        <end position="114"/>
    </location>
</feature>
<feature type="signal peptide" evidence="1">
    <location>
        <begin position="1"/>
        <end position="18"/>
    </location>
</feature>
<comment type="caution">
    <text evidence="2">The sequence shown here is derived from an EMBL/GenBank/DDBJ whole genome shotgun (WGS) entry which is preliminary data.</text>
</comment>
<dbReference type="OrthoDB" id="5420143at2759"/>
<keyword evidence="3" id="KW-1185">Reference proteome</keyword>
<evidence type="ECO:0000256" key="1">
    <source>
        <dbReference type="SAM" id="SignalP"/>
    </source>
</evidence>
<dbReference type="AlphaFoldDB" id="A0A369JKA1"/>
<evidence type="ECO:0008006" key="4">
    <source>
        <dbReference type="Google" id="ProtNLM"/>
    </source>
</evidence>